<feature type="region of interest" description="Disordered" evidence="1">
    <location>
        <begin position="170"/>
        <end position="201"/>
    </location>
</feature>
<feature type="compositionally biased region" description="Basic and acidic residues" evidence="1">
    <location>
        <begin position="348"/>
        <end position="358"/>
    </location>
</feature>
<reference evidence="3 4" key="1">
    <citation type="submission" date="2021-05" db="EMBL/GenBank/DDBJ databases">
        <authorList>
            <person name="Zahm M."/>
            <person name="Klopp C."/>
            <person name="Cabau C."/>
            <person name="Kuhl H."/>
            <person name="Suciu R."/>
            <person name="Ciorpac M."/>
            <person name="Holostenco D."/>
            <person name="Gessner J."/>
            <person name="Wuertz S."/>
            <person name="Hohne C."/>
            <person name="Stock M."/>
            <person name="Gislard M."/>
            <person name="Lluch J."/>
            <person name="Milhes M."/>
            <person name="Lampietro C."/>
            <person name="Lopez Roques C."/>
            <person name="Donnadieu C."/>
            <person name="Du K."/>
            <person name="Schartl M."/>
            <person name="Guiguen Y."/>
        </authorList>
    </citation>
    <scope>NUCLEOTIDE SEQUENCE [LARGE SCALE GENOMIC DNA]</scope>
    <source>
        <strain evidence="3">Hh-F2</strain>
        <tissue evidence="3">Blood</tissue>
    </source>
</reference>
<evidence type="ECO:0000256" key="1">
    <source>
        <dbReference type="SAM" id="MobiDB-lite"/>
    </source>
</evidence>
<evidence type="ECO:0000259" key="2">
    <source>
        <dbReference type="Pfam" id="PF15257"/>
    </source>
</evidence>
<evidence type="ECO:0000313" key="3">
    <source>
        <dbReference type="EMBL" id="KAK6468941.1"/>
    </source>
</evidence>
<dbReference type="InterPro" id="IPR027962">
    <property type="entry name" value="ERICH3"/>
</dbReference>
<dbReference type="PANTHER" id="PTHR23034">
    <property type="entry name" value="GLUTAMATE-RICH PROTEIN 3"/>
    <property type="match status" value="1"/>
</dbReference>
<comment type="caution">
    <text evidence="3">The sequence shown here is derived from an EMBL/GenBank/DDBJ whole genome shotgun (WGS) entry which is preliminary data.</text>
</comment>
<feature type="domain" description="DUF4590" evidence="2">
    <location>
        <begin position="237"/>
        <end position="343"/>
    </location>
</feature>
<dbReference type="InterPro" id="IPR048257">
    <property type="entry name" value="DUF4590"/>
</dbReference>
<organism evidence="3 4">
    <name type="scientific">Huso huso</name>
    <name type="common">Beluga</name>
    <name type="synonym">Acipenser huso</name>
    <dbReference type="NCBI Taxonomy" id="61971"/>
    <lineage>
        <taxon>Eukaryota</taxon>
        <taxon>Metazoa</taxon>
        <taxon>Chordata</taxon>
        <taxon>Craniata</taxon>
        <taxon>Vertebrata</taxon>
        <taxon>Euteleostomi</taxon>
        <taxon>Actinopterygii</taxon>
        <taxon>Chondrostei</taxon>
        <taxon>Acipenseriformes</taxon>
        <taxon>Acipenseridae</taxon>
        <taxon>Huso</taxon>
    </lineage>
</organism>
<feature type="compositionally biased region" description="Basic and acidic residues" evidence="1">
    <location>
        <begin position="78"/>
        <end position="98"/>
    </location>
</feature>
<feature type="region of interest" description="Disordered" evidence="1">
    <location>
        <begin position="337"/>
        <end position="358"/>
    </location>
</feature>
<name>A0ABR0Y8H0_HUSHU</name>
<keyword evidence="4" id="KW-1185">Reference proteome</keyword>
<dbReference type="Proteomes" id="UP001369086">
    <property type="component" value="Unassembled WGS sequence"/>
</dbReference>
<proteinExistence type="predicted"/>
<protein>
    <submittedName>
        <fullName evidence="3">Glutamate-rich protein 3-like isoform X1</fullName>
    </submittedName>
</protein>
<gene>
    <name evidence="3" type="ORF">HHUSO_G32825</name>
</gene>
<dbReference type="PANTHER" id="PTHR23034:SF2">
    <property type="entry name" value="GLUTAMATE-RICH PROTEIN 3"/>
    <property type="match status" value="1"/>
</dbReference>
<dbReference type="EMBL" id="JAHFZB010000041">
    <property type="protein sequence ID" value="KAK6468941.1"/>
    <property type="molecule type" value="Genomic_DNA"/>
</dbReference>
<sequence length="358" mass="40186">MPSGDSSLIPSYNGLRDDNLAHFFHRRRIRRHLRKAGLVTHSGEIVSEKVYRLNIAKQEHMDQTRQLLVTAINEKYHNTERSSHRIRDTAERRLDQDQPQRGGTTGYRAQHSTPSPGRRKKDAVHSRAERIKRYLSGLDKKTIENLTGLSLGSGVAPCGLLVIDLSPRPPDTPAERCAPIRQKGRAPKKGSQPRSKESTNHEYFLQGSLKGETGSGAESPVVTLIYLGKQVSLPCERQDPRDEVAVYQQHCGGENLCVFKGKLLEQERFRIRSHRSPGFGFSLRFSLDGVVVQRLSACCESRHRHGRRLGGRTGHFGVVSVHGASPCPRCQMAMKLEKKPEPQPPMTTEDRMAPRTTL</sequence>
<accession>A0ABR0Y8H0</accession>
<evidence type="ECO:0000313" key="4">
    <source>
        <dbReference type="Proteomes" id="UP001369086"/>
    </source>
</evidence>
<feature type="region of interest" description="Disordered" evidence="1">
    <location>
        <begin position="78"/>
        <end position="127"/>
    </location>
</feature>
<dbReference type="Pfam" id="PF15257">
    <property type="entry name" value="DUF4590"/>
    <property type="match status" value="1"/>
</dbReference>